<organism evidence="1 2">
    <name type="scientific">Paenibacillus vulneris</name>
    <dbReference type="NCBI Taxonomy" id="1133364"/>
    <lineage>
        <taxon>Bacteria</taxon>
        <taxon>Bacillati</taxon>
        <taxon>Bacillota</taxon>
        <taxon>Bacilli</taxon>
        <taxon>Bacillales</taxon>
        <taxon>Paenibacillaceae</taxon>
        <taxon>Paenibacillus</taxon>
    </lineage>
</organism>
<reference evidence="2" key="1">
    <citation type="journal article" date="2019" name="Int. J. Syst. Evol. Microbiol.">
        <title>The Global Catalogue of Microorganisms (GCM) 10K type strain sequencing project: providing services to taxonomists for standard genome sequencing and annotation.</title>
        <authorList>
            <consortium name="The Broad Institute Genomics Platform"/>
            <consortium name="The Broad Institute Genome Sequencing Center for Infectious Disease"/>
            <person name="Wu L."/>
            <person name="Ma J."/>
        </authorList>
    </citation>
    <scope>NUCLEOTIDE SEQUENCE [LARGE SCALE GENOMIC DNA]</scope>
    <source>
        <strain evidence="2">CCUG 53270</strain>
    </source>
</reference>
<protein>
    <recommendedName>
        <fullName evidence="3">N-acetyltransferase domain-containing protein</fullName>
    </recommendedName>
</protein>
<evidence type="ECO:0000313" key="1">
    <source>
        <dbReference type="EMBL" id="MFD1222905.1"/>
    </source>
</evidence>
<dbReference type="RefSeq" id="WP_345588795.1">
    <property type="nucleotide sequence ID" value="NZ_BAABJG010000015.1"/>
</dbReference>
<gene>
    <name evidence="1" type="ORF">ACFQ4B_22570</name>
</gene>
<evidence type="ECO:0008006" key="3">
    <source>
        <dbReference type="Google" id="ProtNLM"/>
    </source>
</evidence>
<keyword evidence="2" id="KW-1185">Reference proteome</keyword>
<dbReference type="EMBL" id="JBHTLU010000031">
    <property type="protein sequence ID" value="MFD1222905.1"/>
    <property type="molecule type" value="Genomic_DNA"/>
</dbReference>
<dbReference type="Proteomes" id="UP001597180">
    <property type="component" value="Unassembled WGS sequence"/>
</dbReference>
<evidence type="ECO:0000313" key="2">
    <source>
        <dbReference type="Proteomes" id="UP001597180"/>
    </source>
</evidence>
<accession>A0ABW3UQ60</accession>
<name>A0ABW3UQ60_9BACL</name>
<proteinExistence type="predicted"/>
<comment type="caution">
    <text evidence="1">The sequence shown here is derived from an EMBL/GenBank/DDBJ whole genome shotgun (WGS) entry which is preliminary data.</text>
</comment>
<sequence>MKFLLRHHADLNLPYAFAVKLSFISSPLIFGKAMLILSEEDYDVVGAAGFVYGTGPNGYEDRHICQVEVAYLRPEYRRTSLFMQGLMNLLSEIKAGNRDVEKIQFWVTEGQSEEERLFSKWNVLPGSKRFLVNGLMCHQVLFHELEDYCLRFKNRFQRIEGTT</sequence>